<dbReference type="InterPro" id="IPR038716">
    <property type="entry name" value="P1/P2_N_sf"/>
</dbReference>
<dbReference type="GO" id="GO:0003735">
    <property type="term" value="F:structural constituent of ribosome"/>
    <property type="evidence" value="ECO:0007669"/>
    <property type="project" value="InterPro"/>
</dbReference>
<sequence>MKEVVCYLLARLGGKDKPSKEDITKILDSVGIKPDEGKLNALFEDLEKSGKNVDEAIQQGLDKLAAVPAGKNATTLMITKTNKNKGGAAVAVATGAAPAGGAAPAAEAKKDDEEEEEKESEDGMCFNLIFNIMCFICFKKNKWDYEIVFNDNSSQRFVRRWRWRQ</sequence>
<evidence type="ECO:0000256" key="1">
    <source>
        <dbReference type="ARBA" id="ARBA00005436"/>
    </source>
</evidence>
<dbReference type="CDD" id="cd05833">
    <property type="entry name" value="Ribosomal_P2"/>
    <property type="match status" value="1"/>
</dbReference>
<evidence type="ECO:0000256" key="4">
    <source>
        <dbReference type="SAM" id="MobiDB-lite"/>
    </source>
</evidence>
<dbReference type="PANTHER" id="PTHR21141">
    <property type="entry name" value="60S ACIDIC RIBOSOMAL PROTEIN FAMILY MEMBER"/>
    <property type="match status" value="1"/>
</dbReference>
<organism evidence="5 6">
    <name type="scientific">Reticulomyxa filosa</name>
    <dbReference type="NCBI Taxonomy" id="46433"/>
    <lineage>
        <taxon>Eukaryota</taxon>
        <taxon>Sar</taxon>
        <taxon>Rhizaria</taxon>
        <taxon>Retaria</taxon>
        <taxon>Foraminifera</taxon>
        <taxon>Monothalamids</taxon>
        <taxon>Reticulomyxidae</taxon>
        <taxon>Reticulomyxa</taxon>
    </lineage>
</organism>
<dbReference type="Gene3D" id="1.10.10.1410">
    <property type="match status" value="1"/>
</dbReference>
<dbReference type="EMBL" id="ASPP01021807">
    <property type="protein sequence ID" value="ETO12027.1"/>
    <property type="molecule type" value="Genomic_DNA"/>
</dbReference>
<keyword evidence="2" id="KW-0689">Ribosomal protein</keyword>
<keyword evidence="3" id="KW-0687">Ribonucleoprotein</keyword>
<comment type="similarity">
    <text evidence="1">Belongs to the eukaryotic ribosomal protein P1/P2 family.</text>
</comment>
<dbReference type="GO" id="GO:0022625">
    <property type="term" value="C:cytosolic large ribosomal subunit"/>
    <property type="evidence" value="ECO:0007669"/>
    <property type="project" value="InterPro"/>
</dbReference>
<evidence type="ECO:0000256" key="2">
    <source>
        <dbReference type="ARBA" id="ARBA00022980"/>
    </source>
</evidence>
<evidence type="ECO:0008006" key="7">
    <source>
        <dbReference type="Google" id="ProtNLM"/>
    </source>
</evidence>
<dbReference type="InterPro" id="IPR027534">
    <property type="entry name" value="Ribosomal_P1/P2"/>
</dbReference>
<comment type="caution">
    <text evidence="5">The sequence shown here is derived from an EMBL/GenBank/DDBJ whole genome shotgun (WGS) entry which is preliminary data.</text>
</comment>
<name>X6MF38_RETFI</name>
<keyword evidence="6" id="KW-1185">Reference proteome</keyword>
<dbReference type="PANTHER" id="PTHR21141:SF5">
    <property type="entry name" value="LARGE RIBOSOMAL SUBUNIT PROTEIN P2"/>
    <property type="match status" value="1"/>
</dbReference>
<dbReference type="HAMAP" id="MF_01478">
    <property type="entry name" value="Ribosomal_L12_arch"/>
    <property type="match status" value="1"/>
</dbReference>
<evidence type="ECO:0000313" key="6">
    <source>
        <dbReference type="Proteomes" id="UP000023152"/>
    </source>
</evidence>
<proteinExistence type="inferred from homology"/>
<gene>
    <name evidence="5" type="ORF">RFI_25347</name>
</gene>
<dbReference type="FunFam" id="1.10.10.1410:FF:000002">
    <property type="entry name" value="60S acidic ribosomal protein P2"/>
    <property type="match status" value="1"/>
</dbReference>
<protein>
    <recommendedName>
        <fullName evidence="7">60S acidic ribosomal protein P2</fullName>
    </recommendedName>
</protein>
<dbReference type="Pfam" id="PF00428">
    <property type="entry name" value="Ribosomal_60s"/>
    <property type="match status" value="1"/>
</dbReference>
<reference evidence="5 6" key="1">
    <citation type="journal article" date="2013" name="Curr. Biol.">
        <title>The Genome of the Foraminiferan Reticulomyxa filosa.</title>
        <authorList>
            <person name="Glockner G."/>
            <person name="Hulsmann N."/>
            <person name="Schleicher M."/>
            <person name="Noegel A.A."/>
            <person name="Eichinger L."/>
            <person name="Gallinger C."/>
            <person name="Pawlowski J."/>
            <person name="Sierra R."/>
            <person name="Euteneuer U."/>
            <person name="Pillet L."/>
            <person name="Moustafa A."/>
            <person name="Platzer M."/>
            <person name="Groth M."/>
            <person name="Szafranski K."/>
            <person name="Schliwa M."/>
        </authorList>
    </citation>
    <scope>NUCLEOTIDE SEQUENCE [LARGE SCALE GENOMIC DNA]</scope>
</reference>
<dbReference type="GO" id="GO:0002182">
    <property type="term" value="P:cytoplasmic translational elongation"/>
    <property type="evidence" value="ECO:0007669"/>
    <property type="project" value="InterPro"/>
</dbReference>
<dbReference type="Proteomes" id="UP000023152">
    <property type="component" value="Unassembled WGS sequence"/>
</dbReference>
<dbReference type="OrthoDB" id="1227494at2759"/>
<feature type="region of interest" description="Disordered" evidence="4">
    <location>
        <begin position="96"/>
        <end position="119"/>
    </location>
</feature>
<accession>X6MF38</accession>
<dbReference type="AlphaFoldDB" id="X6MF38"/>
<dbReference type="InterPro" id="IPR044076">
    <property type="entry name" value="Ribosomal_P2"/>
</dbReference>
<dbReference type="OMA" id="NIMCFIC"/>
<evidence type="ECO:0000256" key="3">
    <source>
        <dbReference type="ARBA" id="ARBA00023274"/>
    </source>
</evidence>
<feature type="compositionally biased region" description="Low complexity" evidence="4">
    <location>
        <begin position="96"/>
        <end position="106"/>
    </location>
</feature>
<evidence type="ECO:0000313" key="5">
    <source>
        <dbReference type="EMBL" id="ETO12027.1"/>
    </source>
</evidence>